<reference evidence="2" key="1">
    <citation type="submission" date="2015-06" db="EMBL/GenBank/DDBJ databases">
        <authorList>
            <person name="Joergensen T."/>
        </authorList>
    </citation>
    <scope>NUCLEOTIDE SEQUENCE</scope>
    <source>
        <plasmid evidence="2">pRGFK1648</plasmid>
    </source>
</reference>
<name>A0A0H5Q842_9ZZZZ</name>
<proteinExistence type="predicted"/>
<evidence type="ECO:0000313" key="2">
    <source>
        <dbReference type="EMBL" id="CRY97574.1"/>
    </source>
</evidence>
<dbReference type="EMBL" id="LN854154">
    <property type="protein sequence ID" value="CRY97574.1"/>
    <property type="molecule type" value="Genomic_DNA"/>
</dbReference>
<reference evidence="2" key="2">
    <citation type="submission" date="2015-07" db="EMBL/GenBank/DDBJ databases">
        <title>Plasmids, circular viruses and viroids from rat gut.</title>
        <authorList>
            <person name="Jorgensen T.J."/>
            <person name="Hansen M.A."/>
            <person name="Xu Z."/>
            <person name="Tabak M.A."/>
            <person name="Sorensen S.J."/>
            <person name="Hansen L.H."/>
        </authorList>
    </citation>
    <scope>NUCLEOTIDE SEQUENCE</scope>
    <source>
        <plasmid evidence="2">pRGFK1648</plasmid>
    </source>
</reference>
<keyword evidence="1" id="KW-0235">DNA replication</keyword>
<dbReference type="Pfam" id="PF01446">
    <property type="entry name" value="Rep_1"/>
    <property type="match status" value="1"/>
</dbReference>
<protein>
    <recommendedName>
        <fullName evidence="3">Replication protein</fullName>
    </recommendedName>
</protein>
<evidence type="ECO:0008006" key="3">
    <source>
        <dbReference type="Google" id="ProtNLM"/>
    </source>
</evidence>
<dbReference type="AlphaFoldDB" id="A0A0H5Q842"/>
<evidence type="ECO:0000256" key="1">
    <source>
        <dbReference type="ARBA" id="ARBA00022705"/>
    </source>
</evidence>
<organism evidence="2">
    <name type="scientific">uncultured prokaryote</name>
    <dbReference type="NCBI Taxonomy" id="198431"/>
    <lineage>
        <taxon>unclassified sequences</taxon>
        <taxon>environmental samples</taxon>
    </lineage>
</organism>
<sequence>MMILGKSNQTKGRGLYCLFHFQQGQYNTNDMEIQDTILSDKKRNGKERPWKERKDQSLNVSEVLQWGDAYEKVAQGYAKTFKEARENYVQYRELIGWLGQKSEKMYDCGSTLEFTIDAEGNKHLFRAWFCKDRLCPMCNWRRSIKLREQMLKILQAMKDRNIQGRPIFATFTMQNVKGEDISKSFSDFAEAFHRLMKYKEVKAVVLGAVRSSEITYNKKRNDYNTHIHCLIWVTPDYFAGRNYISQEKWTALWKRAAKLDYTPVVNVKTVKPETPTEADPTGYIKAVLEITKYTAKPTTVPCLNGMTHNMTDKQKLEAGERISALERGMFKKRLISFFGIFKELHKELHLDDTEDGDLIGADEAAEGSAVEAARFEYDYARHDYYQTGHGNIKNGDTHYEEDD</sequence>
<keyword evidence="2" id="KW-0614">Plasmid</keyword>
<geneLocation type="plasmid" evidence="2">
    <name>pRGFK1648</name>
</geneLocation>
<accession>A0A0H5Q842</accession>
<dbReference type="GO" id="GO:0006260">
    <property type="term" value="P:DNA replication"/>
    <property type="evidence" value="ECO:0007669"/>
    <property type="project" value="UniProtKB-KW"/>
</dbReference>
<dbReference type="GO" id="GO:0003677">
    <property type="term" value="F:DNA binding"/>
    <property type="evidence" value="ECO:0007669"/>
    <property type="project" value="InterPro"/>
</dbReference>
<dbReference type="InterPro" id="IPR000989">
    <property type="entry name" value="Rep"/>
</dbReference>